<name>A0A9W4XMR0_9ASCO</name>
<comment type="similarity">
    <text evidence="1">Belongs to the universal ribosomal protein uS17 family.</text>
</comment>
<dbReference type="Proteomes" id="UP001152885">
    <property type="component" value="Unassembled WGS sequence"/>
</dbReference>
<dbReference type="PANTHER" id="PTHR10744:SF1">
    <property type="entry name" value="SMALL RIBOSOMAL SUBUNIT PROTEIN US17M"/>
    <property type="match status" value="1"/>
</dbReference>
<dbReference type="Gene3D" id="2.40.50.140">
    <property type="entry name" value="Nucleic acid-binding proteins"/>
    <property type="match status" value="1"/>
</dbReference>
<keyword evidence="2" id="KW-0689">Ribosomal protein</keyword>
<dbReference type="OrthoDB" id="274752at2759"/>
<sequence length="243" mass="28696">MARQNFVGLVVSQGKMSKTVKVRISNKVYDNRIDKEIVKRKDYLVHDEGNVCKEGDIVRIESIPKISKRKYFAIAEFKQNKGQQFAQYEDLAKSRIKEEQQLFLESFKNHKMEFNKIITQISDMKKLDELSYKLRNGINDDSVNDEVLINEINDIKAKYNINSWPTTESTLELEVNKPVYTNEEEKRVFFMDFILEQLNNEKFQQYKSNILGGNVDKKKNIQKNLMRTWILNVNNELPFKLPE</sequence>
<reference evidence="4" key="1">
    <citation type="submission" date="2022-12" db="EMBL/GenBank/DDBJ databases">
        <authorList>
            <person name="Brejova B."/>
        </authorList>
    </citation>
    <scope>NUCLEOTIDE SEQUENCE</scope>
</reference>
<keyword evidence="3" id="KW-0687">Ribonucleoprotein</keyword>
<proteinExistence type="inferred from homology"/>
<evidence type="ECO:0000313" key="5">
    <source>
        <dbReference type="Proteomes" id="UP001152885"/>
    </source>
</evidence>
<dbReference type="GO" id="GO:0006412">
    <property type="term" value="P:translation"/>
    <property type="evidence" value="ECO:0007669"/>
    <property type="project" value="InterPro"/>
</dbReference>
<accession>A0A9W4XMR0</accession>
<dbReference type="GO" id="GO:0003735">
    <property type="term" value="F:structural constituent of ribosome"/>
    <property type="evidence" value="ECO:0007669"/>
    <property type="project" value="InterPro"/>
</dbReference>
<gene>
    <name evidence="4" type="ORF">CANVERA_P4116</name>
</gene>
<comment type="caution">
    <text evidence="4">The sequence shown here is derived from an EMBL/GenBank/DDBJ whole genome shotgun (WGS) entry which is preliminary data.</text>
</comment>
<dbReference type="GO" id="GO:0005739">
    <property type="term" value="C:mitochondrion"/>
    <property type="evidence" value="ECO:0007669"/>
    <property type="project" value="TreeGrafter"/>
</dbReference>
<dbReference type="EMBL" id="CANTUO010000004">
    <property type="protein sequence ID" value="CAI5759605.1"/>
    <property type="molecule type" value="Genomic_DNA"/>
</dbReference>
<evidence type="ECO:0000256" key="3">
    <source>
        <dbReference type="ARBA" id="ARBA00023274"/>
    </source>
</evidence>
<dbReference type="AlphaFoldDB" id="A0A9W4XMR0"/>
<dbReference type="SUPFAM" id="SSF50249">
    <property type="entry name" value="Nucleic acid-binding proteins"/>
    <property type="match status" value="1"/>
</dbReference>
<keyword evidence="5" id="KW-1185">Reference proteome</keyword>
<dbReference type="PANTHER" id="PTHR10744">
    <property type="entry name" value="40S RIBOSOMAL PROTEIN S11 FAMILY MEMBER"/>
    <property type="match status" value="1"/>
</dbReference>
<dbReference type="InterPro" id="IPR012340">
    <property type="entry name" value="NA-bd_OB-fold"/>
</dbReference>
<dbReference type="Pfam" id="PF00366">
    <property type="entry name" value="Ribosomal_S17"/>
    <property type="match status" value="1"/>
</dbReference>
<dbReference type="GO" id="GO:1990904">
    <property type="term" value="C:ribonucleoprotein complex"/>
    <property type="evidence" value="ECO:0007669"/>
    <property type="project" value="UniProtKB-KW"/>
</dbReference>
<evidence type="ECO:0000256" key="2">
    <source>
        <dbReference type="ARBA" id="ARBA00022980"/>
    </source>
</evidence>
<dbReference type="GO" id="GO:0005840">
    <property type="term" value="C:ribosome"/>
    <property type="evidence" value="ECO:0007669"/>
    <property type="project" value="UniProtKB-KW"/>
</dbReference>
<organism evidence="4 5">
    <name type="scientific">Candida verbasci</name>
    <dbReference type="NCBI Taxonomy" id="1227364"/>
    <lineage>
        <taxon>Eukaryota</taxon>
        <taxon>Fungi</taxon>
        <taxon>Dikarya</taxon>
        <taxon>Ascomycota</taxon>
        <taxon>Saccharomycotina</taxon>
        <taxon>Pichiomycetes</taxon>
        <taxon>Debaryomycetaceae</taxon>
        <taxon>Candida/Lodderomyces clade</taxon>
        <taxon>Candida</taxon>
    </lineage>
</organism>
<dbReference type="InterPro" id="IPR000266">
    <property type="entry name" value="Ribosomal_uS17"/>
</dbReference>
<dbReference type="CDD" id="cd00364">
    <property type="entry name" value="Ribosomal_uS17"/>
    <property type="match status" value="1"/>
</dbReference>
<evidence type="ECO:0000256" key="1">
    <source>
        <dbReference type="ARBA" id="ARBA00010254"/>
    </source>
</evidence>
<protein>
    <submittedName>
        <fullName evidence="4">Uncharacterized protein</fullName>
    </submittedName>
</protein>
<evidence type="ECO:0000313" key="4">
    <source>
        <dbReference type="EMBL" id="CAI5759605.1"/>
    </source>
</evidence>